<dbReference type="GO" id="GO:0006313">
    <property type="term" value="P:DNA transposition"/>
    <property type="evidence" value="ECO:0007669"/>
    <property type="project" value="InterPro"/>
</dbReference>
<dbReference type="NCBIfam" id="NF033542">
    <property type="entry name" value="transpos_IS110"/>
    <property type="match status" value="1"/>
</dbReference>
<protein>
    <submittedName>
        <fullName evidence="4">IS110 family transposase</fullName>
    </submittedName>
</protein>
<accession>A0A549YA29</accession>
<feature type="coiled-coil region" evidence="1">
    <location>
        <begin position="248"/>
        <end position="282"/>
    </location>
</feature>
<dbReference type="EMBL" id="VJMZ01000001">
    <property type="protein sequence ID" value="TRM12123.1"/>
    <property type="molecule type" value="Genomic_DNA"/>
</dbReference>
<dbReference type="EMBL" id="VJMZ01000004">
    <property type="protein sequence ID" value="TRM08746.1"/>
    <property type="molecule type" value="Genomic_DNA"/>
</dbReference>
<evidence type="ECO:0000259" key="3">
    <source>
        <dbReference type="Pfam" id="PF02371"/>
    </source>
</evidence>
<dbReference type="Pfam" id="PF01548">
    <property type="entry name" value="DEDD_Tnp_IS110"/>
    <property type="match status" value="1"/>
</dbReference>
<keyword evidence="1" id="KW-0175">Coiled coil</keyword>
<dbReference type="RefSeq" id="WP_142790503.1">
    <property type="nucleotide sequence ID" value="NZ_VJMZ01000001.1"/>
</dbReference>
<dbReference type="PANTHER" id="PTHR33055">
    <property type="entry name" value="TRANSPOSASE FOR INSERTION SEQUENCE ELEMENT IS1111A"/>
    <property type="match status" value="1"/>
</dbReference>
<name>A0A549YA29_9BACI</name>
<feature type="domain" description="Transposase IS116/IS110/IS902 C-terminal" evidence="3">
    <location>
        <begin position="290"/>
        <end position="370"/>
    </location>
</feature>
<dbReference type="EMBL" id="VJMZ01000001">
    <property type="protein sequence ID" value="TRM12551.1"/>
    <property type="molecule type" value="Genomic_DNA"/>
</dbReference>
<dbReference type="Pfam" id="PF02371">
    <property type="entry name" value="Transposase_20"/>
    <property type="match status" value="1"/>
</dbReference>
<proteinExistence type="predicted"/>
<evidence type="ECO:0000313" key="10">
    <source>
        <dbReference type="Proteomes" id="UP000319280"/>
    </source>
</evidence>
<gene>
    <name evidence="6" type="ORF">FH966_06345</name>
    <name evidence="7" type="ORF">FH966_08665</name>
    <name evidence="8" type="ORF">FH966_10745</name>
    <name evidence="9" type="ORF">FH966_13060</name>
    <name evidence="5" type="ORF">FH966_16325</name>
    <name evidence="4" type="ORF">FH966_16785</name>
</gene>
<evidence type="ECO:0000313" key="4">
    <source>
        <dbReference type="EMBL" id="TRM08746.1"/>
    </source>
</evidence>
<keyword evidence="10" id="KW-1185">Reference proteome</keyword>
<evidence type="ECO:0000256" key="1">
    <source>
        <dbReference type="SAM" id="Coils"/>
    </source>
</evidence>
<dbReference type="InterPro" id="IPR003346">
    <property type="entry name" value="Transposase_20"/>
</dbReference>
<evidence type="ECO:0000313" key="5">
    <source>
        <dbReference type="EMBL" id="TRM09236.1"/>
    </source>
</evidence>
<evidence type="ECO:0000259" key="2">
    <source>
        <dbReference type="Pfam" id="PF01548"/>
    </source>
</evidence>
<sequence>MNYNRNEKIRQITEETLIVGIDIAKKKHVARAQDDRGIDLGKRLVFENNISGFERLINWASDMKSTHKKSKLMLGVEPTGHYWLNLAYYVRTKDIPIVVVNPMHVKRIKEVDDNSPSKNDTKDARVIAQMVKDGRYSIPNLLEGVYAELRQGMKVRDQLSQDVQILSGRIDNWLDRYFPEFTAVFSKWSGKAALSTLEHFPLPSDIKSMTASAIVTQWREAVKGAVGLKKAEQLLAAAQHSGGLTIGLRMARREIEALIDQYHRLQEKLEAVDSDIEELLQEIPGTDQMLAIKGVNVLTVATFYAEVGDITNYQSPRQIQSLAGLSLRRHESGKYKGQTKISKRGRKRLRRALYLAVRPMVANNTSFKALHDYYTTRRDHPLKKQESLIALCNKLIRVLFVIGKKQCAFDGEKMLQDMPQMTMQKAA</sequence>
<dbReference type="GO" id="GO:0003677">
    <property type="term" value="F:DNA binding"/>
    <property type="evidence" value="ECO:0007669"/>
    <property type="project" value="InterPro"/>
</dbReference>
<organism evidence="4 10">
    <name type="scientific">Lentibacillus cibarius</name>
    <dbReference type="NCBI Taxonomy" id="2583219"/>
    <lineage>
        <taxon>Bacteria</taxon>
        <taxon>Bacillati</taxon>
        <taxon>Bacillota</taxon>
        <taxon>Bacilli</taxon>
        <taxon>Bacillales</taxon>
        <taxon>Bacillaceae</taxon>
        <taxon>Lentibacillus</taxon>
    </lineage>
</organism>
<evidence type="ECO:0000313" key="6">
    <source>
        <dbReference type="EMBL" id="TRM11359.1"/>
    </source>
</evidence>
<evidence type="ECO:0000313" key="7">
    <source>
        <dbReference type="EMBL" id="TRM11744.1"/>
    </source>
</evidence>
<dbReference type="EMBL" id="VJMZ01000001">
    <property type="protein sequence ID" value="TRM11744.1"/>
    <property type="molecule type" value="Genomic_DNA"/>
</dbReference>
<dbReference type="GO" id="GO:0004803">
    <property type="term" value="F:transposase activity"/>
    <property type="evidence" value="ECO:0007669"/>
    <property type="project" value="InterPro"/>
</dbReference>
<dbReference type="EMBL" id="VJMZ01000001">
    <property type="protein sequence ID" value="TRM11359.1"/>
    <property type="molecule type" value="Genomic_DNA"/>
</dbReference>
<feature type="domain" description="Transposase IS110-like N-terminal" evidence="2">
    <location>
        <begin position="19"/>
        <end position="179"/>
    </location>
</feature>
<dbReference type="EMBL" id="VJMZ01000002">
    <property type="protein sequence ID" value="TRM09236.1"/>
    <property type="molecule type" value="Genomic_DNA"/>
</dbReference>
<dbReference type="Proteomes" id="UP000319280">
    <property type="component" value="Unassembled WGS sequence"/>
</dbReference>
<dbReference type="InterPro" id="IPR047650">
    <property type="entry name" value="Transpos_IS110"/>
</dbReference>
<dbReference type="PANTHER" id="PTHR33055:SF13">
    <property type="entry name" value="TRANSPOSASE"/>
    <property type="match status" value="1"/>
</dbReference>
<reference evidence="4 10" key="1">
    <citation type="submission" date="2019-07" db="EMBL/GenBank/DDBJ databases">
        <title>Genomic analysis of Lentibacillus sp. NKC851-2.</title>
        <authorList>
            <person name="Oh Y.J."/>
        </authorList>
    </citation>
    <scope>NUCLEOTIDE SEQUENCE [LARGE SCALE GENOMIC DNA]</scope>
    <source>
        <strain evidence="4 10">NKC851-2</strain>
    </source>
</reference>
<dbReference type="InterPro" id="IPR002525">
    <property type="entry name" value="Transp_IS110-like_N"/>
</dbReference>
<evidence type="ECO:0000313" key="8">
    <source>
        <dbReference type="EMBL" id="TRM12123.1"/>
    </source>
</evidence>
<comment type="caution">
    <text evidence="4">The sequence shown here is derived from an EMBL/GenBank/DDBJ whole genome shotgun (WGS) entry which is preliminary data.</text>
</comment>
<dbReference type="AlphaFoldDB" id="A0A549YA29"/>
<evidence type="ECO:0000313" key="9">
    <source>
        <dbReference type="EMBL" id="TRM12551.1"/>
    </source>
</evidence>